<dbReference type="Proteomes" id="UP001189429">
    <property type="component" value="Unassembled WGS sequence"/>
</dbReference>
<dbReference type="EMBL" id="CAUYUJ010001265">
    <property type="protein sequence ID" value="CAK0795124.1"/>
    <property type="molecule type" value="Genomic_DNA"/>
</dbReference>
<accession>A0ABN9PRX0</accession>
<evidence type="ECO:0000313" key="2">
    <source>
        <dbReference type="Proteomes" id="UP001189429"/>
    </source>
</evidence>
<organism evidence="1 2">
    <name type="scientific">Prorocentrum cordatum</name>
    <dbReference type="NCBI Taxonomy" id="2364126"/>
    <lineage>
        <taxon>Eukaryota</taxon>
        <taxon>Sar</taxon>
        <taxon>Alveolata</taxon>
        <taxon>Dinophyceae</taxon>
        <taxon>Prorocentrales</taxon>
        <taxon>Prorocentraceae</taxon>
        <taxon>Prorocentrum</taxon>
    </lineage>
</organism>
<comment type="caution">
    <text evidence="1">The sequence shown here is derived from an EMBL/GenBank/DDBJ whole genome shotgun (WGS) entry which is preliminary data.</text>
</comment>
<protein>
    <submittedName>
        <fullName evidence="1">Uncharacterized protein</fullName>
    </submittedName>
</protein>
<gene>
    <name evidence="1" type="ORF">PCOR1329_LOCUS4872</name>
</gene>
<reference evidence="1" key="1">
    <citation type="submission" date="2023-10" db="EMBL/GenBank/DDBJ databases">
        <authorList>
            <person name="Chen Y."/>
            <person name="Shah S."/>
            <person name="Dougan E. K."/>
            <person name="Thang M."/>
            <person name="Chan C."/>
        </authorList>
    </citation>
    <scope>NUCLEOTIDE SEQUENCE [LARGE SCALE GENOMIC DNA]</scope>
</reference>
<proteinExistence type="predicted"/>
<evidence type="ECO:0000313" key="1">
    <source>
        <dbReference type="EMBL" id="CAK0795124.1"/>
    </source>
</evidence>
<keyword evidence="2" id="KW-1185">Reference proteome</keyword>
<name>A0ABN9PRX0_9DINO</name>
<sequence>MWAEQFATAGTGGASAAPQSRAVRCAKAGNTEDKTNIDLSLRLGAIAHQKLRLLWAACTSQCGISAEGTLWQAMQKAHNEECLPRVRDRSRHGLGPPDTFNLTAACSTLVETASAEVKGELTEHLAKFKPGSREAQHMVGLFRTEKMHDSKKKRLTIAMKNEKLEHTILCAVEVAEKKTAWSGPRPAGHLGIEGQKILETMAA</sequence>